<dbReference type="Proteomes" id="UP000829817">
    <property type="component" value="Chromosome"/>
</dbReference>
<dbReference type="InterPro" id="IPR037401">
    <property type="entry name" value="SnoaL-like"/>
</dbReference>
<feature type="signal peptide" evidence="1">
    <location>
        <begin position="1"/>
        <end position="23"/>
    </location>
</feature>
<accession>A0ABY4DQK5</accession>
<evidence type="ECO:0000259" key="2">
    <source>
        <dbReference type="Pfam" id="PF13577"/>
    </source>
</evidence>
<dbReference type="Gene3D" id="3.10.450.50">
    <property type="match status" value="1"/>
</dbReference>
<dbReference type="EMBL" id="CP091508">
    <property type="protein sequence ID" value="UOO80902.1"/>
    <property type="molecule type" value="Genomic_DNA"/>
</dbReference>
<dbReference type="RefSeq" id="WP_244783972.1">
    <property type="nucleotide sequence ID" value="NZ_CP091508.1"/>
</dbReference>
<keyword evidence="4" id="KW-1185">Reference proteome</keyword>
<feature type="domain" description="SnoaL-like" evidence="2">
    <location>
        <begin position="39"/>
        <end position="167"/>
    </location>
</feature>
<protein>
    <submittedName>
        <fullName evidence="3">Nuclear transport factor 2 family protein</fullName>
    </submittedName>
</protein>
<name>A0ABY4DQK5_9NEIS</name>
<dbReference type="CDD" id="cd00531">
    <property type="entry name" value="NTF2_like"/>
    <property type="match status" value="1"/>
</dbReference>
<reference evidence="3 4" key="1">
    <citation type="journal article" date="2022" name="Res Sq">
        <title>Evolution of multicellular longitudinally dividing oral cavity symbionts (Neisseriaceae).</title>
        <authorList>
            <person name="Nyongesa S."/>
            <person name="Weber P."/>
            <person name="Bernet E."/>
            <person name="Pullido F."/>
            <person name="Nieckarz M."/>
            <person name="Delaby M."/>
            <person name="Nieves C."/>
            <person name="Viehboeck T."/>
            <person name="Krause N."/>
            <person name="Rivera-Millot A."/>
            <person name="Nakamura A."/>
            <person name="Vischer N."/>
            <person name="VanNieuwenhze M."/>
            <person name="Brun Y."/>
            <person name="Cava F."/>
            <person name="Bulgheresi S."/>
            <person name="Veyrier F."/>
        </authorList>
    </citation>
    <scope>NUCLEOTIDE SEQUENCE [LARGE SCALE GENOMIC DNA]</scope>
    <source>
        <strain evidence="3 4">CCUG 63373m</strain>
    </source>
</reference>
<dbReference type="Pfam" id="PF13577">
    <property type="entry name" value="SnoaL_4"/>
    <property type="match status" value="1"/>
</dbReference>
<keyword evidence="1" id="KW-0732">Signal</keyword>
<dbReference type="SUPFAM" id="SSF54427">
    <property type="entry name" value="NTF2-like"/>
    <property type="match status" value="1"/>
</dbReference>
<dbReference type="InterPro" id="IPR032710">
    <property type="entry name" value="NTF2-like_dom_sf"/>
</dbReference>
<evidence type="ECO:0000313" key="3">
    <source>
        <dbReference type="EMBL" id="UOO80902.1"/>
    </source>
</evidence>
<evidence type="ECO:0000313" key="4">
    <source>
        <dbReference type="Proteomes" id="UP000829817"/>
    </source>
</evidence>
<evidence type="ECO:0000256" key="1">
    <source>
        <dbReference type="SAM" id="SignalP"/>
    </source>
</evidence>
<proteinExistence type="predicted"/>
<sequence length="180" mass="20137">MKILFKPVLIALSLASTAMPAAAETAPQLAFAHAETAEQLIERQAIQDLVDTFSNLADEKRVDEQMPLFTENAQVTTYTGGRLSSDLHGRTEIGNAFRRFLSAFHTVYHLNGQLTVRFTGKNSAEGITYCAVKLVGEQAGRQVLHEHSVRYQDTYLKKDGKWLIAKRVSHFMISETRPLD</sequence>
<gene>
    <name evidence="3" type="ORF">LVJ83_07865</name>
</gene>
<organism evidence="3 4">
    <name type="scientific">Uruburuella testudinis</name>
    <dbReference type="NCBI Taxonomy" id="1282863"/>
    <lineage>
        <taxon>Bacteria</taxon>
        <taxon>Pseudomonadati</taxon>
        <taxon>Pseudomonadota</taxon>
        <taxon>Betaproteobacteria</taxon>
        <taxon>Neisseriales</taxon>
        <taxon>Neisseriaceae</taxon>
        <taxon>Uruburuella</taxon>
    </lineage>
</organism>
<feature type="chain" id="PRO_5046918578" evidence="1">
    <location>
        <begin position="24"/>
        <end position="180"/>
    </location>
</feature>